<dbReference type="InterPro" id="IPR045086">
    <property type="entry name" value="OBG_GTPase"/>
</dbReference>
<sequence length="332" mass="35818">MFIDYVEIEVFAGDGGAGCVAFRREKYVPKGGPDGGDGGWGGDVIAVADDNLSTLLDFRYRKTYRAEPGDPGSGRLKTGKNGAPIRLRVPVGTIIKDRSTEQSLADLDVAGKQEILARGGKGGHGNAFYKTAVNQAPRKAQDGQPGESRKLSLELKLLADVGLVGLPNAGKSTILATFSAARPKIADYPFTTLVPNLGIIKLREYKSFVMADIPGLIEGASQGKGLGIQFLKHIQRTRVLVYIIDINEPDILATRKILESELRTFDSRLPDRPSLAVVTKADTVDDKRRKAISKELPAGYIILSAVTGFGADEFLQEIERTLDQTHKSGPVD</sequence>
<feature type="domain" description="OBG-type G" evidence="8">
    <location>
        <begin position="159"/>
        <end position="323"/>
    </location>
</feature>
<feature type="binding site" evidence="7">
    <location>
        <begin position="279"/>
        <end position="282"/>
    </location>
    <ligand>
        <name>GTP</name>
        <dbReference type="ChEBI" id="CHEBI:37565"/>
    </ligand>
</feature>
<evidence type="ECO:0000256" key="2">
    <source>
        <dbReference type="ARBA" id="ARBA00022490"/>
    </source>
</evidence>
<dbReference type="Proteomes" id="UP000250918">
    <property type="component" value="Unassembled WGS sequence"/>
</dbReference>
<reference evidence="10 11" key="1">
    <citation type="journal article" date="2018" name="ISME J.">
        <title>A methanotrophic archaeon couples anaerobic oxidation of methane to Fe(III) reduction.</title>
        <authorList>
            <person name="Cai C."/>
            <person name="Leu A.O."/>
            <person name="Xie G.J."/>
            <person name="Guo J."/>
            <person name="Feng Y."/>
            <person name="Zhao J.X."/>
            <person name="Tyson G.W."/>
            <person name="Yuan Z."/>
            <person name="Hu S."/>
        </authorList>
    </citation>
    <scope>NUCLEOTIDE SEQUENCE [LARGE SCALE GENOMIC DNA]</scope>
    <source>
        <strain evidence="10">FeB_12</strain>
    </source>
</reference>
<dbReference type="InterPro" id="IPR031167">
    <property type="entry name" value="G_OBG"/>
</dbReference>
<dbReference type="GO" id="GO:0000287">
    <property type="term" value="F:magnesium ion binding"/>
    <property type="evidence" value="ECO:0007669"/>
    <property type="project" value="InterPro"/>
</dbReference>
<dbReference type="Gene3D" id="2.70.210.12">
    <property type="entry name" value="GTP1/OBG domain"/>
    <property type="match status" value="1"/>
</dbReference>
<gene>
    <name evidence="7" type="primary">obg</name>
    <name evidence="10" type="ORF">C3F09_08570</name>
</gene>
<evidence type="ECO:0000256" key="6">
    <source>
        <dbReference type="ARBA" id="ARBA00023134"/>
    </source>
</evidence>
<keyword evidence="6 7" id="KW-0342">GTP-binding</keyword>
<evidence type="ECO:0000256" key="3">
    <source>
        <dbReference type="ARBA" id="ARBA00022741"/>
    </source>
</evidence>
<dbReference type="PANTHER" id="PTHR11702">
    <property type="entry name" value="DEVELOPMENTALLY REGULATED GTP-BINDING PROTEIN-RELATED"/>
    <property type="match status" value="1"/>
</dbReference>
<feature type="binding site" evidence="7">
    <location>
        <begin position="165"/>
        <end position="172"/>
    </location>
    <ligand>
        <name>GTP</name>
        <dbReference type="ChEBI" id="CHEBI:37565"/>
    </ligand>
</feature>
<dbReference type="NCBIfam" id="NF008955">
    <property type="entry name" value="PRK12297.1"/>
    <property type="match status" value="1"/>
</dbReference>
<dbReference type="PANTHER" id="PTHR11702:SF31">
    <property type="entry name" value="MITOCHONDRIAL RIBOSOME-ASSOCIATED GTPASE 2"/>
    <property type="match status" value="1"/>
</dbReference>
<dbReference type="EMBL" id="PQAP01000134">
    <property type="protein sequence ID" value="PWB70840.1"/>
    <property type="molecule type" value="Genomic_DNA"/>
</dbReference>
<dbReference type="GO" id="GO:0042254">
    <property type="term" value="P:ribosome biogenesis"/>
    <property type="evidence" value="ECO:0007669"/>
    <property type="project" value="UniProtKB-UniRule"/>
</dbReference>
<evidence type="ECO:0000256" key="5">
    <source>
        <dbReference type="ARBA" id="ARBA00022842"/>
    </source>
</evidence>
<feature type="binding site" evidence="7">
    <location>
        <begin position="304"/>
        <end position="306"/>
    </location>
    <ligand>
        <name>GTP</name>
        <dbReference type="ChEBI" id="CHEBI:37565"/>
    </ligand>
</feature>
<dbReference type="SUPFAM" id="SSF52540">
    <property type="entry name" value="P-loop containing nucleoside triphosphate hydrolases"/>
    <property type="match status" value="1"/>
</dbReference>
<dbReference type="PROSITE" id="PS00905">
    <property type="entry name" value="GTP1_OBG"/>
    <property type="match status" value="1"/>
</dbReference>
<evidence type="ECO:0000313" key="11">
    <source>
        <dbReference type="Proteomes" id="UP000250918"/>
    </source>
</evidence>
<dbReference type="HAMAP" id="MF_01454">
    <property type="entry name" value="GTPase_Obg"/>
    <property type="match status" value="1"/>
</dbReference>
<comment type="cofactor">
    <cofactor evidence="7">
        <name>Mg(2+)</name>
        <dbReference type="ChEBI" id="CHEBI:18420"/>
    </cofactor>
</comment>
<evidence type="ECO:0000259" key="8">
    <source>
        <dbReference type="PROSITE" id="PS51710"/>
    </source>
</evidence>
<protein>
    <recommendedName>
        <fullName evidence="7">GTPase Obg</fullName>
        <ecNumber evidence="7">3.6.5.-</ecNumber>
    </recommendedName>
    <alternativeName>
        <fullName evidence="7">GTP-binding protein Obg</fullName>
    </alternativeName>
</protein>
<keyword evidence="4 7" id="KW-0378">Hydrolase</keyword>
<dbReference type="NCBIfam" id="TIGR02729">
    <property type="entry name" value="Obg_CgtA"/>
    <property type="match status" value="1"/>
</dbReference>
<dbReference type="GO" id="GO:0005525">
    <property type="term" value="F:GTP binding"/>
    <property type="evidence" value="ECO:0007669"/>
    <property type="project" value="UniProtKB-UniRule"/>
</dbReference>
<keyword evidence="5 7" id="KW-0460">Magnesium</keyword>
<dbReference type="InterPro" id="IPR006073">
    <property type="entry name" value="GTP-bd"/>
</dbReference>
<dbReference type="SUPFAM" id="SSF82051">
    <property type="entry name" value="Obg GTP-binding protein N-terminal domain"/>
    <property type="match status" value="1"/>
</dbReference>
<dbReference type="CDD" id="cd01898">
    <property type="entry name" value="Obg"/>
    <property type="match status" value="1"/>
</dbReference>
<dbReference type="InterPro" id="IPR006169">
    <property type="entry name" value="GTP1_OBG_dom"/>
</dbReference>
<dbReference type="Pfam" id="PF01018">
    <property type="entry name" value="GTP1_OBG"/>
    <property type="match status" value="1"/>
</dbReference>
<dbReference type="NCBIfam" id="NF008956">
    <property type="entry name" value="PRK12299.1"/>
    <property type="match status" value="1"/>
</dbReference>
<dbReference type="InterPro" id="IPR006074">
    <property type="entry name" value="GTP1-OBG_CS"/>
</dbReference>
<feature type="binding site" evidence="7">
    <location>
        <begin position="190"/>
        <end position="194"/>
    </location>
    <ligand>
        <name>GTP</name>
        <dbReference type="ChEBI" id="CHEBI:37565"/>
    </ligand>
</feature>
<feature type="binding site" evidence="7">
    <location>
        <position position="172"/>
    </location>
    <ligand>
        <name>Mg(2+)</name>
        <dbReference type="ChEBI" id="CHEBI:18420"/>
    </ligand>
</feature>
<name>A0A855WYS3_9BACT</name>
<feature type="binding site" evidence="7">
    <location>
        <begin position="212"/>
        <end position="215"/>
    </location>
    <ligand>
        <name>GTP</name>
        <dbReference type="ChEBI" id="CHEBI:37565"/>
    </ligand>
</feature>
<proteinExistence type="inferred from homology"/>
<dbReference type="PRINTS" id="PR00326">
    <property type="entry name" value="GTP1OBG"/>
</dbReference>
<evidence type="ECO:0000259" key="9">
    <source>
        <dbReference type="PROSITE" id="PS51883"/>
    </source>
</evidence>
<dbReference type="InterPro" id="IPR014100">
    <property type="entry name" value="GTP-bd_Obg/CgtA"/>
</dbReference>
<comment type="caution">
    <text evidence="10">The sequence shown here is derived from an EMBL/GenBank/DDBJ whole genome shotgun (WGS) entry which is preliminary data.</text>
</comment>
<dbReference type="InterPro" id="IPR027417">
    <property type="entry name" value="P-loop_NTPase"/>
</dbReference>
<comment type="similarity">
    <text evidence="1 7">Belongs to the TRAFAC class OBG-HflX-like GTPase superfamily. OBG GTPase family.</text>
</comment>
<dbReference type="InterPro" id="IPR036726">
    <property type="entry name" value="GTP1_OBG_dom_sf"/>
</dbReference>
<dbReference type="FunFam" id="2.70.210.12:FF:000001">
    <property type="entry name" value="GTPase Obg"/>
    <property type="match status" value="1"/>
</dbReference>
<evidence type="ECO:0000313" key="10">
    <source>
        <dbReference type="EMBL" id="PWB70840.1"/>
    </source>
</evidence>
<organism evidence="10 11">
    <name type="scientific">candidate division GN15 bacterium</name>
    <dbReference type="NCBI Taxonomy" id="2072418"/>
    <lineage>
        <taxon>Bacteria</taxon>
        <taxon>candidate division GN15</taxon>
    </lineage>
</organism>
<evidence type="ECO:0000256" key="1">
    <source>
        <dbReference type="ARBA" id="ARBA00007699"/>
    </source>
</evidence>
<dbReference type="EC" id="3.6.5.-" evidence="7"/>
<keyword evidence="2 7" id="KW-0963">Cytoplasm</keyword>
<evidence type="ECO:0000256" key="7">
    <source>
        <dbReference type="HAMAP-Rule" id="MF_01454"/>
    </source>
</evidence>
<dbReference type="PIRSF" id="PIRSF002401">
    <property type="entry name" value="GTP_bd_Obg/CgtA"/>
    <property type="match status" value="1"/>
</dbReference>
<dbReference type="GO" id="GO:0003924">
    <property type="term" value="F:GTPase activity"/>
    <property type="evidence" value="ECO:0007669"/>
    <property type="project" value="UniProtKB-UniRule"/>
</dbReference>
<feature type="domain" description="Obg" evidence="9">
    <location>
        <begin position="1"/>
        <end position="158"/>
    </location>
</feature>
<dbReference type="Pfam" id="PF01926">
    <property type="entry name" value="MMR_HSR1"/>
    <property type="match status" value="1"/>
</dbReference>
<accession>A0A855WYS3</accession>
<keyword evidence="7" id="KW-0479">Metal-binding</keyword>
<dbReference type="Gene3D" id="3.40.50.300">
    <property type="entry name" value="P-loop containing nucleotide triphosphate hydrolases"/>
    <property type="match status" value="1"/>
</dbReference>
<feature type="binding site" evidence="7">
    <location>
        <position position="192"/>
    </location>
    <ligand>
        <name>Mg(2+)</name>
        <dbReference type="ChEBI" id="CHEBI:18420"/>
    </ligand>
</feature>
<comment type="subcellular location">
    <subcellularLocation>
        <location evidence="7">Cytoplasm</location>
    </subcellularLocation>
</comment>
<evidence type="ECO:0000256" key="4">
    <source>
        <dbReference type="ARBA" id="ARBA00022801"/>
    </source>
</evidence>
<dbReference type="AlphaFoldDB" id="A0A855WYS3"/>
<dbReference type="PROSITE" id="PS51883">
    <property type="entry name" value="OBG"/>
    <property type="match status" value="1"/>
</dbReference>
<comment type="subunit">
    <text evidence="7">Monomer.</text>
</comment>
<keyword evidence="3 7" id="KW-0547">Nucleotide-binding</keyword>
<dbReference type="PROSITE" id="PS51710">
    <property type="entry name" value="G_OBG"/>
    <property type="match status" value="1"/>
</dbReference>
<comment type="function">
    <text evidence="7">An essential GTPase which binds GTP, GDP and possibly (p)ppGpp with moderate affinity, with high nucleotide exchange rates and a fairly low GTP hydrolysis rate. Plays a role in control of the cell cycle, stress response, ribosome biogenesis and in those bacteria that undergo differentiation, in morphogenesis control.</text>
</comment>
<dbReference type="GO" id="GO:0005737">
    <property type="term" value="C:cytoplasm"/>
    <property type="evidence" value="ECO:0007669"/>
    <property type="project" value="UniProtKB-SubCell"/>
</dbReference>